<accession>A0AAV7HTT7</accession>
<sequence>MGSSSSTESRITREMLEEYAQLTYLNKAEILHVAKLFKSLLPRGTEELQHQRIPVEEILKVVPQLRYNPFRDSILRVFSTDNDGTMSFDDLIDLFSVMSENCPGDVKAAWAFKIFDFDEDNQLSLNDLIKVVERLTGLKNSEPRIDRKSSKFIAQVIIQELDLVMNGSVGVQEFVHTVSRMPEFAHTFRIKI</sequence>
<proteinExistence type="predicted"/>
<dbReference type="EMBL" id="JAHXZJ010002982">
    <property type="protein sequence ID" value="KAH0534533.1"/>
    <property type="molecule type" value="Genomic_DNA"/>
</dbReference>
<evidence type="ECO:0000313" key="6">
    <source>
        <dbReference type="EMBL" id="KAH0534533.1"/>
    </source>
</evidence>
<dbReference type="InterPro" id="IPR011992">
    <property type="entry name" value="EF-hand-dom_pair"/>
</dbReference>
<dbReference type="PROSITE" id="PS50222">
    <property type="entry name" value="EF_HAND_2"/>
    <property type="match status" value="2"/>
</dbReference>
<evidence type="ECO:0000256" key="1">
    <source>
        <dbReference type="ARBA" id="ARBA00022723"/>
    </source>
</evidence>
<dbReference type="GO" id="GO:0005509">
    <property type="term" value="F:calcium ion binding"/>
    <property type="evidence" value="ECO:0007669"/>
    <property type="project" value="InterPro"/>
</dbReference>
<dbReference type="Proteomes" id="UP000826195">
    <property type="component" value="Unassembled WGS sequence"/>
</dbReference>
<dbReference type="FunFam" id="1.10.238.10:FF:000079">
    <property type="entry name" value="Calcium and integrin-binding family member 2"/>
    <property type="match status" value="1"/>
</dbReference>
<keyword evidence="2" id="KW-0677">Repeat</keyword>
<keyword evidence="3" id="KW-0106">Calcium</keyword>
<dbReference type="PRINTS" id="PR00450">
    <property type="entry name" value="RECOVERIN"/>
</dbReference>
<name>A0AAV7HTT7_COTGL</name>
<dbReference type="GO" id="GO:0000287">
    <property type="term" value="F:magnesium ion binding"/>
    <property type="evidence" value="ECO:0007669"/>
    <property type="project" value="TreeGrafter"/>
</dbReference>
<evidence type="ECO:0000256" key="2">
    <source>
        <dbReference type="ARBA" id="ARBA00022737"/>
    </source>
</evidence>
<keyword evidence="1" id="KW-0479">Metal-binding</keyword>
<dbReference type="InterPro" id="IPR051433">
    <property type="entry name" value="CIBP"/>
</dbReference>
<evidence type="ECO:0000313" key="7">
    <source>
        <dbReference type="Proteomes" id="UP000826195"/>
    </source>
</evidence>
<comment type="caution">
    <text evidence="6">The sequence shown here is derived from an EMBL/GenBank/DDBJ whole genome shotgun (WGS) entry which is preliminary data.</text>
</comment>
<dbReference type="PANTHER" id="PTHR45791:SF9">
    <property type="entry name" value="FREQUENIN-1-LIKE PROTEIN"/>
    <property type="match status" value="1"/>
</dbReference>
<evidence type="ECO:0000259" key="5">
    <source>
        <dbReference type="PROSITE" id="PS50222"/>
    </source>
</evidence>
<dbReference type="AlphaFoldDB" id="A0AAV7HTT7"/>
<protein>
    <recommendedName>
        <fullName evidence="5">EF-hand domain-containing protein</fullName>
    </recommendedName>
</protein>
<dbReference type="PROSITE" id="PS00018">
    <property type="entry name" value="EF_HAND_1"/>
    <property type="match status" value="1"/>
</dbReference>
<dbReference type="PANTHER" id="PTHR45791">
    <property type="entry name" value="CALCIUM AND INTEGRIN BINDING FAMILY MEMBER 2"/>
    <property type="match status" value="1"/>
</dbReference>
<gene>
    <name evidence="6" type="ORF">KQX54_004915</name>
</gene>
<feature type="domain" description="EF-hand" evidence="5">
    <location>
        <begin position="103"/>
        <end position="138"/>
    </location>
</feature>
<organism evidence="6 7">
    <name type="scientific">Cotesia glomerata</name>
    <name type="common">Lepidopteran parasitic wasp</name>
    <name type="synonym">Apanteles glomeratus</name>
    <dbReference type="NCBI Taxonomy" id="32391"/>
    <lineage>
        <taxon>Eukaryota</taxon>
        <taxon>Metazoa</taxon>
        <taxon>Ecdysozoa</taxon>
        <taxon>Arthropoda</taxon>
        <taxon>Hexapoda</taxon>
        <taxon>Insecta</taxon>
        <taxon>Pterygota</taxon>
        <taxon>Neoptera</taxon>
        <taxon>Endopterygota</taxon>
        <taxon>Hymenoptera</taxon>
        <taxon>Apocrita</taxon>
        <taxon>Ichneumonoidea</taxon>
        <taxon>Braconidae</taxon>
        <taxon>Microgastrinae</taxon>
        <taxon>Cotesia</taxon>
    </lineage>
</organism>
<evidence type="ECO:0000256" key="3">
    <source>
        <dbReference type="ARBA" id="ARBA00022837"/>
    </source>
</evidence>
<reference evidence="6 7" key="1">
    <citation type="journal article" date="2021" name="J. Hered.">
        <title>A chromosome-level genome assembly of the parasitoid wasp, Cotesia glomerata (Hymenoptera: Braconidae).</title>
        <authorList>
            <person name="Pinto B.J."/>
            <person name="Weis J.J."/>
            <person name="Gamble T."/>
            <person name="Ode P.J."/>
            <person name="Paul R."/>
            <person name="Zaspel J.M."/>
        </authorList>
    </citation>
    <scope>NUCLEOTIDE SEQUENCE [LARGE SCALE GENOMIC DNA]</scope>
    <source>
        <strain evidence="6">CgM1</strain>
    </source>
</reference>
<evidence type="ECO:0000256" key="4">
    <source>
        <dbReference type="ARBA" id="ARBA00022842"/>
    </source>
</evidence>
<dbReference type="Pfam" id="PF13499">
    <property type="entry name" value="EF-hand_7"/>
    <property type="match status" value="1"/>
</dbReference>
<dbReference type="InterPro" id="IPR002048">
    <property type="entry name" value="EF_hand_dom"/>
</dbReference>
<dbReference type="SUPFAM" id="SSF47473">
    <property type="entry name" value="EF-hand"/>
    <property type="match status" value="1"/>
</dbReference>
<dbReference type="Gene3D" id="1.10.238.10">
    <property type="entry name" value="EF-hand"/>
    <property type="match status" value="2"/>
</dbReference>
<feature type="domain" description="EF-hand" evidence="5">
    <location>
        <begin position="72"/>
        <end position="101"/>
    </location>
</feature>
<dbReference type="InterPro" id="IPR018247">
    <property type="entry name" value="EF_Hand_1_Ca_BS"/>
</dbReference>
<keyword evidence="7" id="KW-1185">Reference proteome</keyword>
<dbReference type="SMART" id="SM00054">
    <property type="entry name" value="EFh"/>
    <property type="match status" value="3"/>
</dbReference>
<keyword evidence="4" id="KW-0460">Magnesium</keyword>